<dbReference type="AlphaFoldDB" id="A0AAN7FBQ9"/>
<dbReference type="PANTHER" id="PTHR27002">
    <property type="entry name" value="RECEPTOR-LIKE SERINE/THREONINE-PROTEIN KINASE SD1-8"/>
    <property type="match status" value="1"/>
</dbReference>
<keyword evidence="11" id="KW-1185">Reference proteome</keyword>
<dbReference type="InterPro" id="IPR008271">
    <property type="entry name" value="Ser/Thr_kinase_AS"/>
</dbReference>
<dbReference type="PROSITE" id="PS50011">
    <property type="entry name" value="PROTEIN_KINASE_DOM"/>
    <property type="match status" value="1"/>
</dbReference>
<evidence type="ECO:0000313" key="10">
    <source>
        <dbReference type="EMBL" id="KAK4588125.1"/>
    </source>
</evidence>
<sequence length="208" mass="23334">VQYLHEDSRLKIIHRDMKASNVLLDDDMNPKISDFDTTRNFSSNQIKANTIQVMGTYEYMAPEYAMEGLFSIKSNVYSFGILILEIVSGKKNSSFYHPAHVQSLLIFVWQLWNEGKGVELIDQTIVDACPLGEALRLIHFALLCVQEDPNRPTMSRVILMLASKTLNLPQPSAPPFSVSRLIIFDQSSTIGNKTGFVTSDQSLKSAFG</sequence>
<evidence type="ECO:0000256" key="4">
    <source>
        <dbReference type="ARBA" id="ARBA00022741"/>
    </source>
</evidence>
<dbReference type="EC" id="2.7.11.1" evidence="1"/>
<keyword evidence="2" id="KW-0723">Serine/threonine-protein kinase</keyword>
<dbReference type="Gene3D" id="1.10.510.10">
    <property type="entry name" value="Transferase(Phosphotransferase) domain 1"/>
    <property type="match status" value="1"/>
</dbReference>
<evidence type="ECO:0000256" key="7">
    <source>
        <dbReference type="ARBA" id="ARBA00047899"/>
    </source>
</evidence>
<keyword evidence="3" id="KW-0808">Transferase</keyword>
<gene>
    <name evidence="10" type="ORF">RGQ29_019215</name>
</gene>
<proteinExistence type="predicted"/>
<evidence type="ECO:0000259" key="9">
    <source>
        <dbReference type="PROSITE" id="PS50011"/>
    </source>
</evidence>
<reference evidence="10 11" key="1">
    <citation type="journal article" date="2023" name="G3 (Bethesda)">
        <title>A haplotype-resolved chromosome-scale genome for Quercus rubra L. provides insights into the genetics of adaptive traits for red oak species.</title>
        <authorList>
            <person name="Kapoor B."/>
            <person name="Jenkins J."/>
            <person name="Schmutz J."/>
            <person name="Zhebentyayeva T."/>
            <person name="Kuelheim C."/>
            <person name="Coggeshall M."/>
            <person name="Heim C."/>
            <person name="Lasky J.R."/>
            <person name="Leites L."/>
            <person name="Islam-Faridi N."/>
            <person name="Romero-Severson J."/>
            <person name="DeLeo V.L."/>
            <person name="Lucas S.M."/>
            <person name="Lazic D."/>
            <person name="Gailing O."/>
            <person name="Carlson J."/>
            <person name="Staton M."/>
        </authorList>
    </citation>
    <scope>NUCLEOTIDE SEQUENCE [LARGE SCALE GENOMIC DNA]</scope>
    <source>
        <strain evidence="10">Pseudo-F2</strain>
    </source>
</reference>
<dbReference type="GO" id="GO:0004674">
    <property type="term" value="F:protein serine/threonine kinase activity"/>
    <property type="evidence" value="ECO:0007669"/>
    <property type="project" value="UniProtKB-KW"/>
</dbReference>
<evidence type="ECO:0000256" key="2">
    <source>
        <dbReference type="ARBA" id="ARBA00022527"/>
    </source>
</evidence>
<dbReference type="EMBL" id="JAXUIC010000005">
    <property type="protein sequence ID" value="KAK4588125.1"/>
    <property type="molecule type" value="Genomic_DNA"/>
</dbReference>
<protein>
    <recommendedName>
        <fullName evidence="1">non-specific serine/threonine protein kinase</fullName>
        <ecNumber evidence="1">2.7.11.1</ecNumber>
    </recommendedName>
</protein>
<dbReference type="FunFam" id="1.10.510.10:FF:001023">
    <property type="entry name" value="Os07g0541700 protein"/>
    <property type="match status" value="1"/>
</dbReference>
<keyword evidence="5" id="KW-0418">Kinase</keyword>
<evidence type="ECO:0000256" key="1">
    <source>
        <dbReference type="ARBA" id="ARBA00012513"/>
    </source>
</evidence>
<dbReference type="InterPro" id="IPR000719">
    <property type="entry name" value="Prot_kinase_dom"/>
</dbReference>
<evidence type="ECO:0000256" key="6">
    <source>
        <dbReference type="ARBA" id="ARBA00022840"/>
    </source>
</evidence>
<dbReference type="GO" id="GO:0005886">
    <property type="term" value="C:plasma membrane"/>
    <property type="evidence" value="ECO:0007669"/>
    <property type="project" value="TreeGrafter"/>
</dbReference>
<feature type="domain" description="Protein kinase" evidence="9">
    <location>
        <begin position="1"/>
        <end position="166"/>
    </location>
</feature>
<comment type="catalytic activity">
    <reaction evidence="8">
        <text>L-seryl-[protein] + ATP = O-phospho-L-seryl-[protein] + ADP + H(+)</text>
        <dbReference type="Rhea" id="RHEA:17989"/>
        <dbReference type="Rhea" id="RHEA-COMP:9863"/>
        <dbReference type="Rhea" id="RHEA-COMP:11604"/>
        <dbReference type="ChEBI" id="CHEBI:15378"/>
        <dbReference type="ChEBI" id="CHEBI:29999"/>
        <dbReference type="ChEBI" id="CHEBI:30616"/>
        <dbReference type="ChEBI" id="CHEBI:83421"/>
        <dbReference type="ChEBI" id="CHEBI:456216"/>
        <dbReference type="EC" id="2.7.11.1"/>
    </reaction>
</comment>
<name>A0AAN7FBQ9_QUERU</name>
<evidence type="ECO:0000256" key="8">
    <source>
        <dbReference type="ARBA" id="ARBA00048679"/>
    </source>
</evidence>
<dbReference type="PROSITE" id="PS00108">
    <property type="entry name" value="PROTEIN_KINASE_ST"/>
    <property type="match status" value="1"/>
</dbReference>
<dbReference type="InterPro" id="IPR011009">
    <property type="entry name" value="Kinase-like_dom_sf"/>
</dbReference>
<keyword evidence="6" id="KW-0067">ATP-binding</keyword>
<dbReference type="SUPFAM" id="SSF56112">
    <property type="entry name" value="Protein kinase-like (PK-like)"/>
    <property type="match status" value="1"/>
</dbReference>
<comment type="caution">
    <text evidence="10">The sequence shown here is derived from an EMBL/GenBank/DDBJ whole genome shotgun (WGS) entry which is preliminary data.</text>
</comment>
<organism evidence="10 11">
    <name type="scientific">Quercus rubra</name>
    <name type="common">Northern red oak</name>
    <name type="synonym">Quercus borealis</name>
    <dbReference type="NCBI Taxonomy" id="3512"/>
    <lineage>
        <taxon>Eukaryota</taxon>
        <taxon>Viridiplantae</taxon>
        <taxon>Streptophyta</taxon>
        <taxon>Embryophyta</taxon>
        <taxon>Tracheophyta</taxon>
        <taxon>Spermatophyta</taxon>
        <taxon>Magnoliopsida</taxon>
        <taxon>eudicotyledons</taxon>
        <taxon>Gunneridae</taxon>
        <taxon>Pentapetalae</taxon>
        <taxon>rosids</taxon>
        <taxon>fabids</taxon>
        <taxon>Fagales</taxon>
        <taxon>Fagaceae</taxon>
        <taxon>Quercus</taxon>
    </lineage>
</organism>
<evidence type="ECO:0000313" key="11">
    <source>
        <dbReference type="Proteomes" id="UP001324115"/>
    </source>
</evidence>
<dbReference type="Pfam" id="PF07714">
    <property type="entry name" value="PK_Tyr_Ser-Thr"/>
    <property type="match status" value="1"/>
</dbReference>
<comment type="catalytic activity">
    <reaction evidence="7">
        <text>L-threonyl-[protein] + ATP = O-phospho-L-threonyl-[protein] + ADP + H(+)</text>
        <dbReference type="Rhea" id="RHEA:46608"/>
        <dbReference type="Rhea" id="RHEA-COMP:11060"/>
        <dbReference type="Rhea" id="RHEA-COMP:11605"/>
        <dbReference type="ChEBI" id="CHEBI:15378"/>
        <dbReference type="ChEBI" id="CHEBI:30013"/>
        <dbReference type="ChEBI" id="CHEBI:30616"/>
        <dbReference type="ChEBI" id="CHEBI:61977"/>
        <dbReference type="ChEBI" id="CHEBI:456216"/>
        <dbReference type="EC" id="2.7.11.1"/>
    </reaction>
</comment>
<dbReference type="GO" id="GO:0005524">
    <property type="term" value="F:ATP binding"/>
    <property type="evidence" value="ECO:0007669"/>
    <property type="project" value="UniProtKB-KW"/>
</dbReference>
<dbReference type="PANTHER" id="PTHR27002:SF804">
    <property type="entry name" value="OS02G0710500 PROTEIN"/>
    <property type="match status" value="1"/>
</dbReference>
<dbReference type="Proteomes" id="UP001324115">
    <property type="component" value="Unassembled WGS sequence"/>
</dbReference>
<keyword evidence="4" id="KW-0547">Nucleotide-binding</keyword>
<evidence type="ECO:0000256" key="3">
    <source>
        <dbReference type="ARBA" id="ARBA00022679"/>
    </source>
</evidence>
<dbReference type="InterPro" id="IPR001245">
    <property type="entry name" value="Ser-Thr/Tyr_kinase_cat_dom"/>
</dbReference>
<feature type="non-terminal residue" evidence="10">
    <location>
        <position position="1"/>
    </location>
</feature>
<accession>A0AAN7FBQ9</accession>
<evidence type="ECO:0000256" key="5">
    <source>
        <dbReference type="ARBA" id="ARBA00022777"/>
    </source>
</evidence>